<reference evidence="7" key="2">
    <citation type="submission" date="2010-04" db="EMBL/GenBank/DDBJ databases">
        <authorList>
            <person name="Buell R."/>
            <person name="Hamilton J."/>
            <person name="Hostetler J."/>
        </authorList>
    </citation>
    <scope>NUCLEOTIDE SEQUENCE [LARGE SCALE GENOMIC DNA]</scope>
    <source>
        <strain evidence="7">DAOM:BR144</strain>
    </source>
</reference>
<dbReference type="InterPro" id="IPR052035">
    <property type="entry name" value="ZnF_BED_domain_contain"/>
</dbReference>
<comment type="subcellular location">
    <subcellularLocation>
        <location evidence="1">Nucleus</location>
    </subcellularLocation>
</comment>
<evidence type="ECO:0000256" key="2">
    <source>
        <dbReference type="ARBA" id="ARBA00022723"/>
    </source>
</evidence>
<evidence type="ECO:0000313" key="7">
    <source>
        <dbReference type="Proteomes" id="UP000019132"/>
    </source>
</evidence>
<dbReference type="PANTHER" id="PTHR46481">
    <property type="entry name" value="ZINC FINGER BED DOMAIN-CONTAINING PROTEIN 4"/>
    <property type="match status" value="1"/>
</dbReference>
<organism evidence="6 7">
    <name type="scientific">Globisporangium ultimum (strain ATCC 200006 / CBS 805.95 / DAOM BR144)</name>
    <name type="common">Pythium ultimum</name>
    <dbReference type="NCBI Taxonomy" id="431595"/>
    <lineage>
        <taxon>Eukaryota</taxon>
        <taxon>Sar</taxon>
        <taxon>Stramenopiles</taxon>
        <taxon>Oomycota</taxon>
        <taxon>Peronosporomycetes</taxon>
        <taxon>Pythiales</taxon>
        <taxon>Pythiaceae</taxon>
        <taxon>Globisporangium</taxon>
    </lineage>
</organism>
<dbReference type="InterPro" id="IPR012337">
    <property type="entry name" value="RNaseH-like_sf"/>
</dbReference>
<evidence type="ECO:0000256" key="4">
    <source>
        <dbReference type="ARBA" id="ARBA00022833"/>
    </source>
</evidence>
<keyword evidence="7" id="KW-1185">Reference proteome</keyword>
<evidence type="ECO:0000313" key="6">
    <source>
        <dbReference type="EnsemblProtists" id="PYU1_T015012"/>
    </source>
</evidence>
<evidence type="ECO:0008006" key="8">
    <source>
        <dbReference type="Google" id="ProtNLM"/>
    </source>
</evidence>
<dbReference type="PANTHER" id="PTHR46481:SF10">
    <property type="entry name" value="ZINC FINGER BED DOMAIN-CONTAINING PROTEIN 39"/>
    <property type="match status" value="1"/>
</dbReference>
<name>K3XCR3_GLOUD</name>
<dbReference type="EnsemblProtists" id="PYU1_T015012">
    <property type="protein sequence ID" value="PYU1_T015012"/>
    <property type="gene ID" value="PYU1_G014981"/>
</dbReference>
<accession>K3XCR3</accession>
<dbReference type="AlphaFoldDB" id="K3XCR3"/>
<keyword evidence="3" id="KW-0863">Zinc-finger</keyword>
<dbReference type="SUPFAM" id="SSF53098">
    <property type="entry name" value="Ribonuclease H-like"/>
    <property type="match status" value="1"/>
</dbReference>
<dbReference type="GO" id="GO:0008270">
    <property type="term" value="F:zinc ion binding"/>
    <property type="evidence" value="ECO:0007669"/>
    <property type="project" value="UniProtKB-KW"/>
</dbReference>
<reference evidence="6" key="3">
    <citation type="submission" date="2015-02" db="UniProtKB">
        <authorList>
            <consortium name="EnsemblProtists"/>
        </authorList>
    </citation>
    <scope>IDENTIFICATION</scope>
    <source>
        <strain evidence="6">DAOM BR144</strain>
    </source>
</reference>
<dbReference type="InParanoid" id="K3XCR3"/>
<keyword evidence="4" id="KW-0862">Zinc</keyword>
<dbReference type="OMA" id="DIMERRY"/>
<protein>
    <recommendedName>
        <fullName evidence="8">DUF659 domain-containing protein</fullName>
    </recommendedName>
</protein>
<dbReference type="GO" id="GO:0005634">
    <property type="term" value="C:nucleus"/>
    <property type="evidence" value="ECO:0007669"/>
    <property type="project" value="UniProtKB-SubCell"/>
</dbReference>
<dbReference type="VEuPathDB" id="FungiDB:PYU1_G014981"/>
<dbReference type="Proteomes" id="UP000019132">
    <property type="component" value="Unassembled WGS sequence"/>
</dbReference>
<dbReference type="HOGENOM" id="CLU_059494_1_0_1"/>
<reference evidence="7" key="1">
    <citation type="journal article" date="2010" name="Genome Biol.">
        <title>Genome sequence of the necrotrophic plant pathogen Pythium ultimum reveals original pathogenicity mechanisms and effector repertoire.</title>
        <authorList>
            <person name="Levesque C.A."/>
            <person name="Brouwer H."/>
            <person name="Cano L."/>
            <person name="Hamilton J.P."/>
            <person name="Holt C."/>
            <person name="Huitema E."/>
            <person name="Raffaele S."/>
            <person name="Robideau G.P."/>
            <person name="Thines M."/>
            <person name="Win J."/>
            <person name="Zerillo M.M."/>
            <person name="Beakes G.W."/>
            <person name="Boore J.L."/>
            <person name="Busam D."/>
            <person name="Dumas B."/>
            <person name="Ferriera S."/>
            <person name="Fuerstenberg S.I."/>
            <person name="Gachon C.M."/>
            <person name="Gaulin E."/>
            <person name="Govers F."/>
            <person name="Grenville-Briggs L."/>
            <person name="Horner N."/>
            <person name="Hostetler J."/>
            <person name="Jiang R.H."/>
            <person name="Johnson J."/>
            <person name="Krajaejun T."/>
            <person name="Lin H."/>
            <person name="Meijer H.J."/>
            <person name="Moore B."/>
            <person name="Morris P."/>
            <person name="Phuntmart V."/>
            <person name="Puiu D."/>
            <person name="Shetty J."/>
            <person name="Stajich J.E."/>
            <person name="Tripathy S."/>
            <person name="Wawra S."/>
            <person name="van West P."/>
            <person name="Whitty B.R."/>
            <person name="Coutinho P.M."/>
            <person name="Henrissat B."/>
            <person name="Martin F."/>
            <person name="Thomas P.D."/>
            <person name="Tyler B.M."/>
            <person name="De Vries R.P."/>
            <person name="Kamoun S."/>
            <person name="Yandell M."/>
            <person name="Tisserat N."/>
            <person name="Buell C.R."/>
        </authorList>
    </citation>
    <scope>NUCLEOTIDE SEQUENCE</scope>
    <source>
        <strain evidence="7">DAOM:BR144</strain>
    </source>
</reference>
<evidence type="ECO:0000256" key="5">
    <source>
        <dbReference type="ARBA" id="ARBA00023242"/>
    </source>
</evidence>
<dbReference type="EMBL" id="ADOS01001257">
    <property type="status" value="NOT_ANNOTATED_CDS"/>
    <property type="molecule type" value="Genomic_DNA"/>
</dbReference>
<keyword evidence="5" id="KW-0539">Nucleus</keyword>
<proteinExistence type="predicted"/>
<sequence length="289" mass="32547">MAYALKPIGTRHDGVAIAQELDTILCQAREEQWDVGAVVTDDAGQCGRARRILALRWPNIAFLHCFAHDINNLVKAVLKTTFRHVACRAADIVNALNAASSTWLKQLRDIMERRYNKRLALYALCETRWNSMQACFASLLRVRKALEILCCEYSGVTKFPAPLLVLKEAQFWKDLAEAESTIRPLSAASYCLQRDQNTVADVVASYRNIYCKFSANSEHREALLPLVDQRWRKCEQPLFMLGYFLHPRYVDKARQLPITSISLPAASHISQSTTTVVLSAPTSATFAIV</sequence>
<evidence type="ECO:0000256" key="1">
    <source>
        <dbReference type="ARBA" id="ARBA00004123"/>
    </source>
</evidence>
<dbReference type="STRING" id="431595.K3XCR3"/>
<evidence type="ECO:0000256" key="3">
    <source>
        <dbReference type="ARBA" id="ARBA00022771"/>
    </source>
</evidence>
<dbReference type="eggNOG" id="ENOG502SNGM">
    <property type="taxonomic scope" value="Eukaryota"/>
</dbReference>
<keyword evidence="2" id="KW-0479">Metal-binding</keyword>